<dbReference type="AlphaFoldDB" id="A0A833WAU2"/>
<feature type="region of interest" description="Disordered" evidence="1">
    <location>
        <begin position="63"/>
        <end position="102"/>
    </location>
</feature>
<comment type="caution">
    <text evidence="3">The sequence shown here is derived from an EMBL/GenBank/DDBJ whole genome shotgun (WGS) entry which is preliminary data.</text>
</comment>
<protein>
    <submittedName>
        <fullName evidence="3">TFIIS helical bundle-like domain</fullName>
    </submittedName>
</protein>
<organism evidence="3 4">
    <name type="scientific">Phytophthora infestans</name>
    <name type="common">Potato late blight agent</name>
    <name type="synonym">Botrytis infestans</name>
    <dbReference type="NCBI Taxonomy" id="4787"/>
    <lineage>
        <taxon>Eukaryota</taxon>
        <taxon>Sar</taxon>
        <taxon>Stramenopiles</taxon>
        <taxon>Oomycota</taxon>
        <taxon>Peronosporomycetes</taxon>
        <taxon>Peronosporales</taxon>
        <taxon>Peronosporaceae</taxon>
        <taxon>Phytophthora</taxon>
    </lineage>
</organism>
<dbReference type="Pfam" id="PF08711">
    <property type="entry name" value="Med26"/>
    <property type="match status" value="1"/>
</dbReference>
<reference evidence="3" key="1">
    <citation type="submission" date="2020-04" db="EMBL/GenBank/DDBJ databases">
        <title>Hybrid Assembly of Korean Phytophthora infestans isolates.</title>
        <authorList>
            <person name="Prokchorchik M."/>
            <person name="Lee Y."/>
            <person name="Seo J."/>
            <person name="Cho J.-H."/>
            <person name="Park Y.-E."/>
            <person name="Jang D.-C."/>
            <person name="Im J.-S."/>
            <person name="Choi J.-G."/>
            <person name="Park H.-J."/>
            <person name="Lee G.-B."/>
            <person name="Lee Y.-G."/>
            <person name="Hong S.-Y."/>
            <person name="Cho K."/>
            <person name="Sohn K.H."/>
        </authorList>
    </citation>
    <scope>NUCLEOTIDE SEQUENCE</scope>
    <source>
        <strain evidence="3">KR_1_A1</strain>
    </source>
</reference>
<accession>A0A833WAU2</accession>
<evidence type="ECO:0000313" key="4">
    <source>
        <dbReference type="Proteomes" id="UP000602510"/>
    </source>
</evidence>
<feature type="compositionally biased region" description="Polar residues" evidence="1">
    <location>
        <begin position="489"/>
        <end position="498"/>
    </location>
</feature>
<feature type="compositionally biased region" description="Polar residues" evidence="1">
    <location>
        <begin position="89"/>
        <end position="102"/>
    </location>
</feature>
<dbReference type="InterPro" id="IPR017923">
    <property type="entry name" value="TFIIS_N"/>
</dbReference>
<proteinExistence type="predicted"/>
<gene>
    <name evidence="3" type="ORF">GN244_ATG12759</name>
</gene>
<feature type="compositionally biased region" description="Basic and acidic residues" evidence="1">
    <location>
        <begin position="137"/>
        <end position="147"/>
    </location>
</feature>
<feature type="region of interest" description="Disordered" evidence="1">
    <location>
        <begin position="483"/>
        <end position="521"/>
    </location>
</feature>
<evidence type="ECO:0000259" key="2">
    <source>
        <dbReference type="Pfam" id="PF08711"/>
    </source>
</evidence>
<sequence>MVRMREPQRFPLGTRVANPVEGRTGEIKAFDPDTGLYTLVYSDDHKDVLNASQTEQFVIRKSAEEEAKEAEQRQKEKESDPNQYLGATVTKTSTSYEGKTLTSSGQVTQYFADIKRFRVLFSDGLYSDMTLEEVKRNIQENDKEADPKRKRSGDSDGAESLSSSKKKKKKKYYHFEEEKERPLNTQKFDSRKTAYTICREVLKIILSQKKVAKNCSEKQKVIFNNKDLQPKKALEAFVEADGLQALEKMLAHWFRLESTRSASLLVMKVLAMLPGVKEEHLRKTNIARTLRGIEKLSHSTSHIEPVYGDLAQWIIKKWARTAMNRSFNRSARDLLLEQQAQISRAATNGQVHVSSRPPTKLTPQQKETARLEALRTGTDKTAEPELDPGEEVVVYLPQFNSLGSENMRRPVRQTQVIESLAAKINRDYEDSLKKHEDGDDDEKVDGVAQGRMVFGKPQLMQFSQHIPVSDLFATARSKIVGSNAAAGGSTDNSLSTSAEVDDNAPPKPLPMPNKTTTPKKSILKIRDEVITPASQVTW</sequence>
<evidence type="ECO:0000313" key="3">
    <source>
        <dbReference type="EMBL" id="KAF4035257.1"/>
    </source>
</evidence>
<keyword evidence="4" id="KW-1185">Reference proteome</keyword>
<feature type="region of interest" description="Disordered" evidence="1">
    <location>
        <begin position="137"/>
        <end position="178"/>
    </location>
</feature>
<feature type="region of interest" description="Disordered" evidence="1">
    <location>
        <begin position="346"/>
        <end position="367"/>
    </location>
</feature>
<feature type="compositionally biased region" description="Basic and acidic residues" evidence="1">
    <location>
        <begin position="63"/>
        <end position="80"/>
    </location>
</feature>
<dbReference type="Proteomes" id="UP000602510">
    <property type="component" value="Unassembled WGS sequence"/>
</dbReference>
<feature type="domain" description="TFIIS N-terminal" evidence="2">
    <location>
        <begin position="268"/>
        <end position="320"/>
    </location>
</feature>
<name>A0A833WAU2_PHYIN</name>
<evidence type="ECO:0000256" key="1">
    <source>
        <dbReference type="SAM" id="MobiDB-lite"/>
    </source>
</evidence>
<dbReference type="EMBL" id="WSZM01000327">
    <property type="protein sequence ID" value="KAF4035257.1"/>
    <property type="molecule type" value="Genomic_DNA"/>
</dbReference>
<feature type="compositionally biased region" description="Polar residues" evidence="1">
    <location>
        <begin position="346"/>
        <end position="366"/>
    </location>
</feature>